<dbReference type="EMBL" id="CP060139">
    <property type="protein sequence ID" value="QNR24167.1"/>
    <property type="molecule type" value="Genomic_DNA"/>
</dbReference>
<reference evidence="1 2" key="1">
    <citation type="submission" date="2020-08" db="EMBL/GenBank/DDBJ databases">
        <title>Croceimicrobium hydrocarbonivorans gen. nov., sp. nov., a novel marine bacterium isolated from a bacterial consortium that degrades polyethylene terephthalate.</title>
        <authorList>
            <person name="Liu R."/>
        </authorList>
    </citation>
    <scope>NUCLEOTIDE SEQUENCE [LARGE SCALE GENOMIC DNA]</scope>
    <source>
        <strain evidence="1 2">A20-9</strain>
    </source>
</reference>
<evidence type="ECO:0000313" key="1">
    <source>
        <dbReference type="EMBL" id="QNR24167.1"/>
    </source>
</evidence>
<dbReference type="RefSeq" id="WP_210758702.1">
    <property type="nucleotide sequence ID" value="NZ_CP060139.1"/>
</dbReference>
<organism evidence="1 2">
    <name type="scientific">Croceimicrobium hydrocarbonivorans</name>
    <dbReference type="NCBI Taxonomy" id="2761580"/>
    <lineage>
        <taxon>Bacteria</taxon>
        <taxon>Pseudomonadati</taxon>
        <taxon>Bacteroidota</taxon>
        <taxon>Flavobacteriia</taxon>
        <taxon>Flavobacteriales</taxon>
        <taxon>Owenweeksiaceae</taxon>
        <taxon>Croceimicrobium</taxon>
    </lineage>
</organism>
<name>A0A7H0VEL9_9FLAO</name>
<gene>
    <name evidence="1" type="ORF">H4K34_17625</name>
</gene>
<protein>
    <submittedName>
        <fullName evidence="1">Uncharacterized protein</fullName>
    </submittedName>
</protein>
<evidence type="ECO:0000313" key="2">
    <source>
        <dbReference type="Proteomes" id="UP000516305"/>
    </source>
</evidence>
<dbReference type="AlphaFoldDB" id="A0A7H0VEL9"/>
<dbReference type="Proteomes" id="UP000516305">
    <property type="component" value="Chromosome"/>
</dbReference>
<proteinExistence type="predicted"/>
<sequence length="127" mass="14504">MHYALLNRRNISALTMETLTQVLHQVEEVNSVKLHFKELPQRELRISAVGQCTAEGWVPPKLKLRTYDFPPIDGTYDFDFIAQAPKALTPGLVEAVIAVYKWSNYPENLRGIRIHGSENSLLKMIQL</sequence>
<accession>A0A7H0VEL9</accession>
<dbReference type="KEGG" id="chyd:H4K34_17625"/>
<keyword evidence="2" id="KW-1185">Reference proteome</keyword>